<feature type="binding site" evidence="11">
    <location>
        <position position="301"/>
    </location>
    <ligand>
        <name>FMN</name>
        <dbReference type="ChEBI" id="CHEBI:58210"/>
    </ligand>
</feature>
<evidence type="ECO:0000313" key="13">
    <source>
        <dbReference type="Proteomes" id="UP000284841"/>
    </source>
</evidence>
<dbReference type="Proteomes" id="UP000284841">
    <property type="component" value="Unassembled WGS sequence"/>
</dbReference>
<dbReference type="HAMAP" id="MF_00300">
    <property type="entry name" value="Chorismate_synth"/>
    <property type="match status" value="1"/>
</dbReference>
<keyword evidence="7 11" id="KW-0274">FAD</keyword>
<keyword evidence="10 11" id="KW-0456">Lyase</keyword>
<dbReference type="GO" id="GO:0005829">
    <property type="term" value="C:cytosol"/>
    <property type="evidence" value="ECO:0007669"/>
    <property type="project" value="TreeGrafter"/>
</dbReference>
<comment type="function">
    <text evidence="11">Catalyzes the anti-1,4-elimination of the C-3 phosphate and the C-6 proR hydrogen from 5-enolpyruvylshikimate-3-phosphate (EPSP) to yield chorismate, which is the branch point compound that serves as the starting substrate for the three terminal pathways of aromatic amino acid biosynthesis. This reaction introduces a second double bond into the aromatic ring system.</text>
</comment>
<reference evidence="12 13" key="1">
    <citation type="submission" date="2018-08" db="EMBL/GenBank/DDBJ databases">
        <title>A genome reference for cultivated species of the human gut microbiota.</title>
        <authorList>
            <person name="Zou Y."/>
            <person name="Xue W."/>
            <person name="Luo G."/>
        </authorList>
    </citation>
    <scope>NUCLEOTIDE SEQUENCE [LARGE SCALE GENOMIC DNA]</scope>
    <source>
        <strain evidence="12 13">AM07-24</strain>
    </source>
</reference>
<evidence type="ECO:0000256" key="11">
    <source>
        <dbReference type="HAMAP-Rule" id="MF_00300"/>
    </source>
</evidence>
<keyword evidence="4 11" id="KW-0028">Amino-acid biosynthesis</keyword>
<dbReference type="PIRSF" id="PIRSF001456">
    <property type="entry name" value="Chorismate_synth"/>
    <property type="match status" value="1"/>
</dbReference>
<keyword evidence="13" id="KW-1185">Reference proteome</keyword>
<sequence length="327" mass="34460">MSSTYGTKVKISIFGQSHSEAIGVTLDGLPAGFGIDMEELQMFMDRRAPGKSKYSTPRKEADQPEFLSGLVGDVTCGAPLTAIIRNTNTRSGDYDNIRDIPRPGHADYTAHVKYGGHEDVSGGGHFSGRLTAPLCIAGGICKQILAAVGITVEAVIKEIGGNSEDPYSAIDEARAAGDSVGGIIECTVTGMPIGVGEPMFDGLENKVAQAVFSIPAVKGIEFGRGFDAARIRGSENNDEFYFDGGEVKTRTNNHGGILGGITSGMPVVFRVAIKPTPSISIEQNSISYAKGEDAKLAVRGRHDPCIVPRAVPCVEAAAAIVIYDLIR</sequence>
<dbReference type="InterPro" id="IPR000453">
    <property type="entry name" value="Chorismate_synth"/>
</dbReference>
<dbReference type="UniPathway" id="UPA00053">
    <property type="reaction ID" value="UER00090"/>
</dbReference>
<feature type="binding site" evidence="11">
    <location>
        <position position="53"/>
    </location>
    <ligand>
        <name>NADP(+)</name>
        <dbReference type="ChEBI" id="CHEBI:58349"/>
    </ligand>
</feature>
<feature type="binding site" evidence="11">
    <location>
        <position position="47"/>
    </location>
    <ligand>
        <name>NADP(+)</name>
        <dbReference type="ChEBI" id="CHEBI:58349"/>
    </ligand>
</feature>
<comment type="caution">
    <text evidence="12">The sequence shown here is derived from an EMBL/GenBank/DDBJ whole genome shotgun (WGS) entry which is preliminary data.</text>
</comment>
<feature type="binding site" evidence="11">
    <location>
        <position position="259"/>
    </location>
    <ligand>
        <name>FMN</name>
        <dbReference type="ChEBI" id="CHEBI:58210"/>
    </ligand>
</feature>
<protein>
    <recommendedName>
        <fullName evidence="3 11">Chorismate synthase</fullName>
        <shortName evidence="11">CS</shortName>
        <ecNumber evidence="3 11">4.2.3.5</ecNumber>
    </recommendedName>
    <alternativeName>
        <fullName evidence="11">5-enolpyruvylshikimate-3-phosphate phospholyase</fullName>
    </alternativeName>
</protein>
<dbReference type="STRING" id="1776384.GCA_900086585_02608"/>
<evidence type="ECO:0000256" key="7">
    <source>
        <dbReference type="ARBA" id="ARBA00022827"/>
    </source>
</evidence>
<keyword evidence="5 11" id="KW-0285">Flavoprotein</keyword>
<comment type="pathway">
    <text evidence="1 11">Metabolic intermediate biosynthesis; chorismate biosynthesis; chorismate from D-erythrose 4-phosphate and phosphoenolpyruvate: step 7/7.</text>
</comment>
<dbReference type="GO" id="GO:0008652">
    <property type="term" value="P:amino acid biosynthetic process"/>
    <property type="evidence" value="ECO:0007669"/>
    <property type="project" value="UniProtKB-KW"/>
</dbReference>
<evidence type="ECO:0000256" key="1">
    <source>
        <dbReference type="ARBA" id="ARBA00005044"/>
    </source>
</evidence>
<dbReference type="GO" id="GO:0009423">
    <property type="term" value="P:chorismate biosynthetic process"/>
    <property type="evidence" value="ECO:0007669"/>
    <property type="project" value="UniProtKB-UniRule"/>
</dbReference>
<evidence type="ECO:0000256" key="9">
    <source>
        <dbReference type="ARBA" id="ARBA00023141"/>
    </source>
</evidence>
<dbReference type="CDD" id="cd07304">
    <property type="entry name" value="Chorismate_synthase"/>
    <property type="match status" value="1"/>
</dbReference>
<dbReference type="GO" id="GO:0009073">
    <property type="term" value="P:aromatic amino acid family biosynthetic process"/>
    <property type="evidence" value="ECO:0007669"/>
    <property type="project" value="UniProtKB-KW"/>
</dbReference>
<comment type="caution">
    <text evidence="11">Lacks conserved residue(s) required for the propagation of feature annotation.</text>
</comment>
<dbReference type="PANTHER" id="PTHR21085">
    <property type="entry name" value="CHORISMATE SYNTHASE"/>
    <property type="match status" value="1"/>
</dbReference>
<gene>
    <name evidence="11" type="primary">aroC</name>
    <name evidence="12" type="ORF">DW099_01645</name>
</gene>
<evidence type="ECO:0000256" key="10">
    <source>
        <dbReference type="ARBA" id="ARBA00023239"/>
    </source>
</evidence>
<dbReference type="EC" id="4.2.3.5" evidence="3 11"/>
<comment type="similarity">
    <text evidence="2 11">Belongs to the chorismate synthase family.</text>
</comment>
<dbReference type="GO" id="GO:0010181">
    <property type="term" value="F:FMN binding"/>
    <property type="evidence" value="ECO:0007669"/>
    <property type="project" value="TreeGrafter"/>
</dbReference>
<organism evidence="12 13">
    <name type="scientific">Emergencia timonensis</name>
    <dbReference type="NCBI Taxonomy" id="1776384"/>
    <lineage>
        <taxon>Bacteria</taxon>
        <taxon>Bacillati</taxon>
        <taxon>Bacillota</taxon>
        <taxon>Clostridia</taxon>
        <taxon>Peptostreptococcales</taxon>
        <taxon>Anaerovoracaceae</taxon>
        <taxon>Emergencia</taxon>
    </lineage>
</organism>
<evidence type="ECO:0000256" key="3">
    <source>
        <dbReference type="ARBA" id="ARBA00013036"/>
    </source>
</evidence>
<comment type="subunit">
    <text evidence="11">Homotetramer.</text>
</comment>
<dbReference type="RefSeq" id="WP_118333403.1">
    <property type="nucleotide sequence ID" value="NZ_AP025567.1"/>
</dbReference>
<dbReference type="Gene3D" id="3.60.150.10">
    <property type="entry name" value="Chorismate synthase AroC"/>
    <property type="match status" value="2"/>
</dbReference>
<evidence type="ECO:0000256" key="8">
    <source>
        <dbReference type="ARBA" id="ARBA00022857"/>
    </source>
</evidence>
<feature type="binding site" evidence="11">
    <location>
        <begin position="274"/>
        <end position="278"/>
    </location>
    <ligand>
        <name>FMN</name>
        <dbReference type="ChEBI" id="CHEBI:58210"/>
    </ligand>
</feature>
<dbReference type="PANTHER" id="PTHR21085:SF0">
    <property type="entry name" value="CHORISMATE SYNTHASE"/>
    <property type="match status" value="1"/>
</dbReference>
<dbReference type="SUPFAM" id="SSF103263">
    <property type="entry name" value="Chorismate synthase, AroC"/>
    <property type="match status" value="1"/>
</dbReference>
<evidence type="ECO:0000256" key="4">
    <source>
        <dbReference type="ARBA" id="ARBA00022605"/>
    </source>
</evidence>
<evidence type="ECO:0000256" key="6">
    <source>
        <dbReference type="ARBA" id="ARBA00022643"/>
    </source>
</evidence>
<comment type="cofactor">
    <cofactor evidence="11">
        <name>FMNH2</name>
        <dbReference type="ChEBI" id="CHEBI:57618"/>
    </cofactor>
    <text evidence="11">Reduced FMN (FMNH(2)).</text>
</comment>
<dbReference type="EMBL" id="QRMS01000001">
    <property type="protein sequence ID" value="RHJ89305.1"/>
    <property type="molecule type" value="Genomic_DNA"/>
</dbReference>
<comment type="catalytic activity">
    <reaction evidence="11">
        <text>5-O-(1-carboxyvinyl)-3-phosphoshikimate = chorismate + phosphate</text>
        <dbReference type="Rhea" id="RHEA:21020"/>
        <dbReference type="ChEBI" id="CHEBI:29748"/>
        <dbReference type="ChEBI" id="CHEBI:43474"/>
        <dbReference type="ChEBI" id="CHEBI:57701"/>
        <dbReference type="EC" id="4.2.3.5"/>
    </reaction>
</comment>
<proteinExistence type="inferred from homology"/>
<keyword evidence="9 11" id="KW-0057">Aromatic amino acid biosynthesis</keyword>
<dbReference type="GO" id="GO:0004107">
    <property type="term" value="F:chorismate synthase activity"/>
    <property type="evidence" value="ECO:0007669"/>
    <property type="project" value="UniProtKB-UniRule"/>
</dbReference>
<keyword evidence="6 11" id="KW-0288">FMN</keyword>
<feature type="binding site" evidence="11">
    <location>
        <begin position="125"/>
        <end position="127"/>
    </location>
    <ligand>
        <name>FMN</name>
        <dbReference type="ChEBI" id="CHEBI:58210"/>
    </ligand>
</feature>
<evidence type="ECO:0000256" key="2">
    <source>
        <dbReference type="ARBA" id="ARBA00008014"/>
    </source>
</evidence>
<evidence type="ECO:0000313" key="12">
    <source>
        <dbReference type="EMBL" id="RHJ89305.1"/>
    </source>
</evidence>
<evidence type="ECO:0000256" key="5">
    <source>
        <dbReference type="ARBA" id="ARBA00022630"/>
    </source>
</evidence>
<keyword evidence="8 11" id="KW-0521">NADP</keyword>
<accession>A0A415E6N1</accession>
<dbReference type="Pfam" id="PF01264">
    <property type="entry name" value="Chorismate_synt"/>
    <property type="match status" value="1"/>
</dbReference>
<dbReference type="AlphaFoldDB" id="A0A415E6N1"/>
<dbReference type="InterPro" id="IPR035904">
    <property type="entry name" value="Chorismate_synth_AroC_sf"/>
</dbReference>
<name>A0A415E6N1_9FIRM</name>
<dbReference type="OrthoDB" id="9771806at2"/>